<dbReference type="SMART" id="SM00258">
    <property type="entry name" value="SAND"/>
    <property type="match status" value="1"/>
</dbReference>
<feature type="domain" description="HSR" evidence="4">
    <location>
        <begin position="1"/>
        <end position="114"/>
    </location>
</feature>
<dbReference type="PROSITE" id="PS50864">
    <property type="entry name" value="SAND"/>
    <property type="match status" value="1"/>
</dbReference>
<feature type="compositionally biased region" description="Basic residues" evidence="2">
    <location>
        <begin position="212"/>
        <end position="230"/>
    </location>
</feature>
<feature type="region of interest" description="Disordered" evidence="2">
    <location>
        <begin position="180"/>
        <end position="257"/>
    </location>
</feature>
<evidence type="ECO:0000259" key="4">
    <source>
        <dbReference type="PROSITE" id="PS51414"/>
    </source>
</evidence>
<reference evidence="6" key="1">
    <citation type="submission" date="2011-03" db="EMBL/GenBank/DDBJ databases">
        <title>Version 3 of the genome sequence of Otolemur garnettii (Bushbaby).</title>
        <authorList>
            <consortium name="The Broad Institute Genome Sequencing Platform"/>
            <person name="Di Palma F."/>
            <person name="Johnson J."/>
            <person name="Lander E.S."/>
            <person name="Lindblad-Toh K."/>
            <person name="Jaffe D.B."/>
            <person name="Gnerre S."/>
            <person name="MacCallum I."/>
            <person name="Przybylski D."/>
            <person name="Ribeiro F.J."/>
            <person name="Burton J.N."/>
            <person name="Walker B.J."/>
            <person name="Sharpe T."/>
            <person name="Hall G."/>
        </authorList>
    </citation>
    <scope>NUCLEOTIDE SEQUENCE [LARGE SCALE GENOMIC DNA]</scope>
</reference>
<sequence length="344" mass="40709">RMSTEDQNIVDRLIWNRIFDHFQQHKVDISYAIKKTFPFFERLHDRKLITDKLFKDSQDSCGNLVPVQKVVYNVLSELEKTFNLEVLSELFSDFHLQEYPDLIPIYESFKNVVLENSYGQEIAEEKRVEGPTGQLSLEQGNLKEKAETRNKTVRCKREREILSLLEGISLGREWMKGKYSKWSTREHQTTKHIQRERNRDRDGKRESETKKMSTKLKKRGRYRGRVKGKAPTHADHHNRPPAKKRRKRRERKHRDKNMNFQLSELPVTCGELKGTLHKEKLKQGSSVKCIQRDNGRWFSPQRFAIKGGYMRSGNWKQSIRCGGHPLKYLIQEGHICFPMPPQIY</sequence>
<dbReference type="GeneTree" id="ENSGT00940000164523"/>
<dbReference type="PANTHER" id="PTHR46386">
    <property type="entry name" value="NUCLEAR BODY PROTEIN SP140"/>
    <property type="match status" value="1"/>
</dbReference>
<evidence type="ECO:0000256" key="2">
    <source>
        <dbReference type="SAM" id="MobiDB-lite"/>
    </source>
</evidence>
<dbReference type="InterPro" id="IPR000770">
    <property type="entry name" value="SAND_dom"/>
</dbReference>
<keyword evidence="1" id="KW-0597">Phosphoprotein</keyword>
<dbReference type="Gene3D" id="3.10.390.10">
    <property type="entry name" value="SAND domain-like"/>
    <property type="match status" value="1"/>
</dbReference>
<reference evidence="5" key="3">
    <citation type="submission" date="2025-09" db="UniProtKB">
        <authorList>
            <consortium name="Ensembl"/>
        </authorList>
    </citation>
    <scope>IDENTIFICATION</scope>
</reference>
<dbReference type="Ensembl" id="ENSOGAT00000034610.1">
    <property type="protein sequence ID" value="ENSOGAP00000021149.1"/>
    <property type="gene ID" value="ENSOGAG00000029679.1"/>
</dbReference>
<dbReference type="EMBL" id="AAQR03030268">
    <property type="status" value="NOT_ANNOTATED_CDS"/>
    <property type="molecule type" value="Genomic_DNA"/>
</dbReference>
<evidence type="ECO:0000259" key="3">
    <source>
        <dbReference type="PROSITE" id="PS50864"/>
    </source>
</evidence>
<dbReference type="Proteomes" id="UP000005225">
    <property type="component" value="Unassembled WGS sequence"/>
</dbReference>
<dbReference type="EMBL" id="AAQR03030267">
    <property type="status" value="NOT_ANNOTATED_CDS"/>
    <property type="molecule type" value="Genomic_DNA"/>
</dbReference>
<evidence type="ECO:0008006" key="7">
    <source>
        <dbReference type="Google" id="ProtNLM"/>
    </source>
</evidence>
<reference evidence="5" key="2">
    <citation type="submission" date="2025-08" db="UniProtKB">
        <authorList>
            <consortium name="Ensembl"/>
        </authorList>
    </citation>
    <scope>IDENTIFICATION</scope>
</reference>
<dbReference type="GO" id="GO:0005634">
    <property type="term" value="C:nucleus"/>
    <property type="evidence" value="ECO:0007669"/>
    <property type="project" value="InterPro"/>
</dbReference>
<feature type="domain" description="SAND" evidence="3">
    <location>
        <begin position="255"/>
        <end position="336"/>
    </location>
</feature>
<dbReference type="SUPFAM" id="SSF63763">
    <property type="entry name" value="SAND domain-like"/>
    <property type="match status" value="1"/>
</dbReference>
<dbReference type="Pfam" id="PF03172">
    <property type="entry name" value="HSR"/>
    <property type="match status" value="1"/>
</dbReference>
<dbReference type="EMBL" id="AAQR03030266">
    <property type="status" value="NOT_ANNOTATED_CDS"/>
    <property type="molecule type" value="Genomic_DNA"/>
</dbReference>
<dbReference type="PROSITE" id="PS51414">
    <property type="entry name" value="HSR"/>
    <property type="match status" value="1"/>
</dbReference>
<dbReference type="PANTHER" id="PTHR46386:SF1">
    <property type="entry name" value="NUCLEAR BODY PROTEIN SP140-LIKE PROTEIN"/>
    <property type="match status" value="1"/>
</dbReference>
<protein>
    <recommendedName>
        <fullName evidence="7">Nuclear body protein SP140-like protein</fullName>
    </recommendedName>
</protein>
<evidence type="ECO:0000313" key="5">
    <source>
        <dbReference type="Ensembl" id="ENSOGAP00000021149.1"/>
    </source>
</evidence>
<feature type="compositionally biased region" description="Basic residues" evidence="2">
    <location>
        <begin position="239"/>
        <end position="255"/>
    </location>
</feature>
<dbReference type="eggNOG" id="KOG2177">
    <property type="taxonomic scope" value="Eukaryota"/>
</dbReference>
<dbReference type="InterPro" id="IPR004865">
    <property type="entry name" value="HSR_dom"/>
</dbReference>
<evidence type="ECO:0000313" key="6">
    <source>
        <dbReference type="Proteomes" id="UP000005225"/>
    </source>
</evidence>
<evidence type="ECO:0000256" key="1">
    <source>
        <dbReference type="ARBA" id="ARBA00022553"/>
    </source>
</evidence>
<keyword evidence="6" id="KW-1185">Reference proteome</keyword>
<dbReference type="GO" id="GO:0000981">
    <property type="term" value="F:DNA-binding transcription factor activity, RNA polymerase II-specific"/>
    <property type="evidence" value="ECO:0007669"/>
    <property type="project" value="TreeGrafter"/>
</dbReference>
<dbReference type="InterPro" id="IPR043563">
    <property type="entry name" value="Sp110/Sp140/Sp140L-like"/>
</dbReference>
<dbReference type="EMBL" id="AAQR03030265">
    <property type="status" value="NOT_ANNOTATED_CDS"/>
    <property type="molecule type" value="Genomic_DNA"/>
</dbReference>
<dbReference type="AlphaFoldDB" id="H0XYF6"/>
<feature type="compositionally biased region" description="Basic and acidic residues" evidence="2">
    <location>
        <begin position="183"/>
        <end position="211"/>
    </location>
</feature>
<organism evidence="5 6">
    <name type="scientific">Otolemur garnettii</name>
    <name type="common">Small-eared galago</name>
    <name type="synonym">Garnett's greater bushbaby</name>
    <dbReference type="NCBI Taxonomy" id="30611"/>
    <lineage>
        <taxon>Eukaryota</taxon>
        <taxon>Metazoa</taxon>
        <taxon>Chordata</taxon>
        <taxon>Craniata</taxon>
        <taxon>Vertebrata</taxon>
        <taxon>Euteleostomi</taxon>
        <taxon>Mammalia</taxon>
        <taxon>Eutheria</taxon>
        <taxon>Euarchontoglires</taxon>
        <taxon>Primates</taxon>
        <taxon>Strepsirrhini</taxon>
        <taxon>Lorisiformes</taxon>
        <taxon>Galagidae</taxon>
        <taxon>Otolemur</taxon>
    </lineage>
</organism>
<name>H0XYF6_OTOGA</name>
<dbReference type="EMBL" id="AAQR03030269">
    <property type="status" value="NOT_ANNOTATED_CDS"/>
    <property type="molecule type" value="Genomic_DNA"/>
</dbReference>
<accession>H0XYF6</accession>
<dbReference type="GO" id="GO:0003677">
    <property type="term" value="F:DNA binding"/>
    <property type="evidence" value="ECO:0007669"/>
    <property type="project" value="InterPro"/>
</dbReference>
<dbReference type="Pfam" id="PF01342">
    <property type="entry name" value="SAND"/>
    <property type="match status" value="1"/>
</dbReference>
<dbReference type="InterPro" id="IPR010919">
    <property type="entry name" value="SAND-like_dom_sf"/>
</dbReference>
<proteinExistence type="predicted"/>
<dbReference type="InParanoid" id="H0XYF6"/>
<dbReference type="OMA" id="CHIQRIN"/>
<dbReference type="STRING" id="30611.ENSOGAP00000021149"/>
<dbReference type="HOGENOM" id="CLU_015844_3_0_1"/>